<dbReference type="SUPFAM" id="SSF50998">
    <property type="entry name" value="Quinoprotein alcohol dehydrogenase-like"/>
    <property type="match status" value="1"/>
</dbReference>
<evidence type="ECO:0000256" key="2">
    <source>
        <dbReference type="ARBA" id="ARBA00008156"/>
    </source>
</evidence>
<dbReference type="GO" id="GO:0030288">
    <property type="term" value="C:outer membrane-bounded periplasmic space"/>
    <property type="evidence" value="ECO:0007669"/>
    <property type="project" value="InterPro"/>
</dbReference>
<name>A0A7Y4P433_9BURK</name>
<dbReference type="Pfam" id="PF01011">
    <property type="entry name" value="PQQ"/>
    <property type="match status" value="1"/>
</dbReference>
<dbReference type="PANTHER" id="PTHR32303">
    <property type="entry name" value="QUINOPROTEIN ALCOHOL DEHYDROGENASE (CYTOCHROME C)"/>
    <property type="match status" value="1"/>
</dbReference>
<organism evidence="7 8">
    <name type="scientific">Pelistega europaea</name>
    <dbReference type="NCBI Taxonomy" id="106147"/>
    <lineage>
        <taxon>Bacteria</taxon>
        <taxon>Pseudomonadati</taxon>
        <taxon>Pseudomonadota</taxon>
        <taxon>Betaproteobacteria</taxon>
        <taxon>Burkholderiales</taxon>
        <taxon>Alcaligenaceae</taxon>
        <taxon>Pelistega</taxon>
    </lineage>
</organism>
<dbReference type="RefSeq" id="WP_171588654.1">
    <property type="nucleotide sequence ID" value="NZ_JABGBO010000005.1"/>
</dbReference>
<dbReference type="PROSITE" id="PS00363">
    <property type="entry name" value="BACTERIAL_PQQ_1"/>
    <property type="match status" value="1"/>
</dbReference>
<dbReference type="Gene3D" id="2.140.10.10">
    <property type="entry name" value="Quinoprotein alcohol dehydrogenase-like superfamily"/>
    <property type="match status" value="1"/>
</dbReference>
<comment type="cofactor">
    <cofactor evidence="1">
        <name>pyrroloquinoline quinone</name>
        <dbReference type="ChEBI" id="CHEBI:58442"/>
    </cofactor>
</comment>
<keyword evidence="5" id="KW-1133">Transmembrane helix</keyword>
<dbReference type="Proteomes" id="UP000541421">
    <property type="component" value="Unassembled WGS sequence"/>
</dbReference>
<dbReference type="InterPro" id="IPR018391">
    <property type="entry name" value="PQQ_b-propeller_rpt"/>
</dbReference>
<feature type="transmembrane region" description="Helical" evidence="5">
    <location>
        <begin position="5"/>
        <end position="25"/>
    </location>
</feature>
<protein>
    <submittedName>
        <fullName evidence="7">PQQ-binding-like beta-propeller repeat protein</fullName>
    </submittedName>
</protein>
<dbReference type="EMBL" id="JABGBO010000005">
    <property type="protein sequence ID" value="NOL49677.1"/>
    <property type="molecule type" value="Genomic_DNA"/>
</dbReference>
<keyword evidence="5" id="KW-0812">Transmembrane</keyword>
<evidence type="ECO:0000313" key="7">
    <source>
        <dbReference type="EMBL" id="NOL49677.1"/>
    </source>
</evidence>
<keyword evidence="5" id="KW-0472">Membrane</keyword>
<proteinExistence type="inferred from homology"/>
<evidence type="ECO:0000256" key="3">
    <source>
        <dbReference type="ARBA" id="ARBA00022891"/>
    </source>
</evidence>
<comment type="caution">
    <text evidence="7">The sequence shown here is derived from an EMBL/GenBank/DDBJ whole genome shotgun (WGS) entry which is preliminary data.</text>
</comment>
<dbReference type="AlphaFoldDB" id="A0A7Y4P433"/>
<dbReference type="PANTHER" id="PTHR32303:SF4">
    <property type="entry name" value="QUINOPROTEIN GLUCOSE DEHYDROGENASE"/>
    <property type="match status" value="1"/>
</dbReference>
<feature type="domain" description="Pyrrolo-quinoline quinone repeat" evidence="6">
    <location>
        <begin position="53"/>
        <end position="208"/>
    </location>
</feature>
<sequence length="224" mass="24588">MKISLIRGLTTILMTIFALIGGGIYHAPQEINDTIAREQPTPTSVPGVADSDWVAYGRSSAGERYSPLTQINTNNVNKLKVAWVYHTEDMKTDDDSGESTYEVTPLKVGDKLFLCTLHQRLDALDAATGKRLWRFDPKIASTKQYQHLTCRGVSYYDADTAAQINPKSASLSTSTASLECPRKVILPVNDGRLITVNADNGKPCSDFETKLGDSLVAYALDEQK</sequence>
<evidence type="ECO:0000313" key="8">
    <source>
        <dbReference type="Proteomes" id="UP000541421"/>
    </source>
</evidence>
<dbReference type="GO" id="GO:0008876">
    <property type="term" value="F:quinoprotein glucose dehydrogenase activity"/>
    <property type="evidence" value="ECO:0007669"/>
    <property type="project" value="TreeGrafter"/>
</dbReference>
<dbReference type="InterPro" id="IPR002372">
    <property type="entry name" value="PQQ_rpt_dom"/>
</dbReference>
<comment type="similarity">
    <text evidence="2">Belongs to the bacterial PQQ dehydrogenase family.</text>
</comment>
<reference evidence="7 8" key="1">
    <citation type="submission" date="2020-05" db="EMBL/GenBank/DDBJ databases">
        <authorList>
            <person name="Niu N."/>
        </authorList>
    </citation>
    <scope>NUCLEOTIDE SEQUENCE [LARGE SCALE GENOMIC DNA]</scope>
    <source>
        <strain evidence="7 8">LMG10982</strain>
    </source>
</reference>
<keyword evidence="8" id="KW-1185">Reference proteome</keyword>
<dbReference type="SMART" id="SM00564">
    <property type="entry name" value="PQQ"/>
    <property type="match status" value="1"/>
</dbReference>
<evidence type="ECO:0000256" key="5">
    <source>
        <dbReference type="SAM" id="Phobius"/>
    </source>
</evidence>
<evidence type="ECO:0000256" key="1">
    <source>
        <dbReference type="ARBA" id="ARBA00001931"/>
    </source>
</evidence>
<evidence type="ECO:0000259" key="6">
    <source>
        <dbReference type="Pfam" id="PF01011"/>
    </source>
</evidence>
<accession>A0A7Y4P433</accession>
<dbReference type="InterPro" id="IPR011047">
    <property type="entry name" value="Quinoprotein_ADH-like_sf"/>
</dbReference>
<gene>
    <name evidence="7" type="ORF">HKX40_05950</name>
</gene>
<dbReference type="InterPro" id="IPR001479">
    <property type="entry name" value="Quinoprotein_DH_CS"/>
</dbReference>
<keyword evidence="3" id="KW-0634">PQQ</keyword>
<evidence type="ECO:0000256" key="4">
    <source>
        <dbReference type="ARBA" id="ARBA00023002"/>
    </source>
</evidence>
<keyword evidence="4" id="KW-0560">Oxidoreductase</keyword>